<dbReference type="SMART" id="SM00052">
    <property type="entry name" value="EAL"/>
    <property type="match status" value="1"/>
</dbReference>
<feature type="transmembrane region" description="Helical" evidence="1">
    <location>
        <begin position="121"/>
        <end position="139"/>
    </location>
</feature>
<dbReference type="InterPro" id="IPR001633">
    <property type="entry name" value="EAL_dom"/>
</dbReference>
<dbReference type="GO" id="GO:0071111">
    <property type="term" value="F:cyclic-guanylate-specific phosphodiesterase activity"/>
    <property type="evidence" value="ECO:0007669"/>
    <property type="project" value="InterPro"/>
</dbReference>
<gene>
    <name evidence="4" type="ORF">UFOPK2992_01265</name>
</gene>
<evidence type="ECO:0000259" key="3">
    <source>
        <dbReference type="PROSITE" id="PS50887"/>
    </source>
</evidence>
<dbReference type="AlphaFoldDB" id="A0A6J6Y7Z5"/>
<feature type="transmembrane region" description="Helical" evidence="1">
    <location>
        <begin position="58"/>
        <end position="76"/>
    </location>
</feature>
<evidence type="ECO:0000313" key="4">
    <source>
        <dbReference type="EMBL" id="CAB4805631.1"/>
    </source>
</evidence>
<dbReference type="InterPro" id="IPR035919">
    <property type="entry name" value="EAL_sf"/>
</dbReference>
<keyword evidence="1" id="KW-0812">Transmembrane</keyword>
<dbReference type="Pfam" id="PF00990">
    <property type="entry name" value="GGDEF"/>
    <property type="match status" value="1"/>
</dbReference>
<dbReference type="SMART" id="SM00267">
    <property type="entry name" value="GGDEF"/>
    <property type="match status" value="1"/>
</dbReference>
<keyword evidence="1" id="KW-1133">Transmembrane helix</keyword>
<dbReference type="Pfam" id="PF00563">
    <property type="entry name" value="EAL"/>
    <property type="match status" value="1"/>
</dbReference>
<accession>A0A6J6Y7Z5</accession>
<dbReference type="CDD" id="cd01949">
    <property type="entry name" value="GGDEF"/>
    <property type="match status" value="1"/>
</dbReference>
<proteinExistence type="predicted"/>
<reference evidence="4" key="1">
    <citation type="submission" date="2020-05" db="EMBL/GenBank/DDBJ databases">
        <authorList>
            <person name="Chiriac C."/>
            <person name="Salcher M."/>
            <person name="Ghai R."/>
            <person name="Kavagutti S V."/>
        </authorList>
    </citation>
    <scope>NUCLEOTIDE SEQUENCE</scope>
</reference>
<feature type="domain" description="GGDEF" evidence="3">
    <location>
        <begin position="266"/>
        <end position="398"/>
    </location>
</feature>
<dbReference type="PROSITE" id="PS50887">
    <property type="entry name" value="GGDEF"/>
    <property type="match status" value="1"/>
</dbReference>
<dbReference type="InterPro" id="IPR043128">
    <property type="entry name" value="Rev_trsase/Diguanyl_cyclase"/>
</dbReference>
<dbReference type="NCBIfam" id="TIGR00254">
    <property type="entry name" value="GGDEF"/>
    <property type="match status" value="1"/>
</dbReference>
<protein>
    <submittedName>
        <fullName evidence="4">Unannotated protein</fullName>
    </submittedName>
</protein>
<sequence length="687" mass="74055">MKTSAEDDLQLDTAPPSRVSQESLAQAAKVLLPSNLAIMPSFLLMSLVFQSQISTRRIAFWCLIGVGTELLALLALECYRFERSRGGTGLRSLPLIRLSTAVVGAAWGSSLFVPNSNNTELLLFFAMFAFGASAFAMLLTISRTDLFLAFEVPLFLTGTIALVVTKNDHLMSIGLMAIAYLIFATTIHRIANRGAVDAIRLEWRTETLVSTLASEHQLLLSVNNAYAGLNGQLAHQAMHDPLTGLFNRRGAIDSLERALAEASDTAPVGLLYLDLDRFKHINDSIGHRGGDQFLMAIADRLERSIDSGATAGRIGGDEFIVVLPNCDLGASMAVAGRITATLAQPIHAEGREVPSSVSVGLAIGPIHGGSGTDLLRFANAALHRAKGAGRNRVEIFDGSVRNELDNRVTSEQALRRALDEGDIVPFFQPEIDATTGAIVGAELLARWLRRDGVVLPAADFLQLAADAGLLERITESVMQQARPMIRRLSTLGLPDGFRFRVNLPPRATERSWQDNPLDSLINGVDPTLITVDVTEAAVIDDLTAAAANLASLRVRGVRVCLDDFARGVSSLSLLRRLPLDEVRIDRTSIDTLTAHPHDRAIVRSIISLVREIGLTATADGVETGAQADVLIALGCIRHQGHLYSRALPAAEFDTFLSAAMADELAQRALVMSRAASDHVQWPPNDLG</sequence>
<keyword evidence="1" id="KW-0472">Membrane</keyword>
<dbReference type="PANTHER" id="PTHR33121">
    <property type="entry name" value="CYCLIC DI-GMP PHOSPHODIESTERASE PDEF"/>
    <property type="match status" value="1"/>
</dbReference>
<dbReference type="SUPFAM" id="SSF55073">
    <property type="entry name" value="Nucleotide cyclase"/>
    <property type="match status" value="1"/>
</dbReference>
<evidence type="ECO:0000256" key="1">
    <source>
        <dbReference type="SAM" id="Phobius"/>
    </source>
</evidence>
<feature type="transmembrane region" description="Helical" evidence="1">
    <location>
        <begin position="88"/>
        <end position="109"/>
    </location>
</feature>
<dbReference type="Gene3D" id="3.20.20.450">
    <property type="entry name" value="EAL domain"/>
    <property type="match status" value="1"/>
</dbReference>
<name>A0A6J6Y7Z5_9ZZZZ</name>
<dbReference type="CDD" id="cd01948">
    <property type="entry name" value="EAL"/>
    <property type="match status" value="1"/>
</dbReference>
<dbReference type="PROSITE" id="PS50883">
    <property type="entry name" value="EAL"/>
    <property type="match status" value="1"/>
</dbReference>
<dbReference type="PANTHER" id="PTHR33121:SF70">
    <property type="entry name" value="SIGNALING PROTEIN YKOW"/>
    <property type="match status" value="1"/>
</dbReference>
<feature type="transmembrane region" description="Helical" evidence="1">
    <location>
        <begin position="170"/>
        <end position="191"/>
    </location>
</feature>
<feature type="transmembrane region" description="Helical" evidence="1">
    <location>
        <begin position="146"/>
        <end position="164"/>
    </location>
</feature>
<feature type="domain" description="EAL" evidence="2">
    <location>
        <begin position="407"/>
        <end position="660"/>
    </location>
</feature>
<dbReference type="InterPro" id="IPR029787">
    <property type="entry name" value="Nucleotide_cyclase"/>
</dbReference>
<organism evidence="4">
    <name type="scientific">freshwater metagenome</name>
    <dbReference type="NCBI Taxonomy" id="449393"/>
    <lineage>
        <taxon>unclassified sequences</taxon>
        <taxon>metagenomes</taxon>
        <taxon>ecological metagenomes</taxon>
    </lineage>
</organism>
<dbReference type="InterPro" id="IPR000160">
    <property type="entry name" value="GGDEF_dom"/>
</dbReference>
<dbReference type="EMBL" id="CAFAAI010000226">
    <property type="protein sequence ID" value="CAB4805631.1"/>
    <property type="molecule type" value="Genomic_DNA"/>
</dbReference>
<evidence type="ECO:0000259" key="2">
    <source>
        <dbReference type="PROSITE" id="PS50883"/>
    </source>
</evidence>
<dbReference type="SUPFAM" id="SSF141868">
    <property type="entry name" value="EAL domain-like"/>
    <property type="match status" value="1"/>
</dbReference>
<dbReference type="Gene3D" id="3.30.70.270">
    <property type="match status" value="1"/>
</dbReference>
<dbReference type="InterPro" id="IPR050706">
    <property type="entry name" value="Cyclic-di-GMP_PDE-like"/>
</dbReference>